<dbReference type="EMBL" id="CAJPEX010003143">
    <property type="protein sequence ID" value="CAG0921904.1"/>
    <property type="molecule type" value="Genomic_DNA"/>
</dbReference>
<keyword evidence="3" id="KW-1185">Reference proteome</keyword>
<proteinExistence type="predicted"/>
<protein>
    <submittedName>
        <fullName evidence="2">Uncharacterized protein</fullName>
    </submittedName>
</protein>
<feature type="coiled-coil region" evidence="1">
    <location>
        <begin position="165"/>
        <end position="225"/>
    </location>
</feature>
<keyword evidence="1" id="KW-0175">Coiled coil</keyword>
<evidence type="ECO:0000313" key="2">
    <source>
        <dbReference type="EMBL" id="CAD7281752.1"/>
    </source>
</evidence>
<name>A0A7R9GIL5_9CRUS</name>
<gene>
    <name evidence="2" type="ORF">NMOB1V02_LOCUS9388</name>
</gene>
<organism evidence="2">
    <name type="scientific">Notodromas monacha</name>
    <dbReference type="NCBI Taxonomy" id="399045"/>
    <lineage>
        <taxon>Eukaryota</taxon>
        <taxon>Metazoa</taxon>
        <taxon>Ecdysozoa</taxon>
        <taxon>Arthropoda</taxon>
        <taxon>Crustacea</taxon>
        <taxon>Oligostraca</taxon>
        <taxon>Ostracoda</taxon>
        <taxon>Podocopa</taxon>
        <taxon>Podocopida</taxon>
        <taxon>Cypridocopina</taxon>
        <taxon>Cypridoidea</taxon>
        <taxon>Cyprididae</taxon>
        <taxon>Notodromas</taxon>
    </lineage>
</organism>
<dbReference type="AlphaFoldDB" id="A0A7R9GIL5"/>
<sequence length="333" mass="38063">MKEHSGCAFFSRVSSTRDPFALAKWAIDTRLNMGEMKRMQKTLGPVIAAQASELISHLAESPDVGVRISEPVKKVPIGVVYEQELPDDGDPMIFFREIAATRYHQINMLKRDILRREKKNIGLRADAEVKRLELQYKLDVERDLEASFPEGTQTANPHDVSCVMLDSLKSNVEALEALFKVREKKLKFKVEQFHTLNRNPDVSHIMCMKAEALKMEKRVERVSERTRTLEKLAKVIKLKLVDVLTMWDESMRETGDSLRAANALLSKIFREGSETDSSFYKEAVQLLTEAGVQHPIRTLREDVLQCLKIFVEGMENLKGINARFDDVPAWTED</sequence>
<evidence type="ECO:0000313" key="3">
    <source>
        <dbReference type="Proteomes" id="UP000678499"/>
    </source>
</evidence>
<reference evidence="2" key="1">
    <citation type="submission" date="2020-11" db="EMBL/GenBank/DDBJ databases">
        <authorList>
            <person name="Tran Van P."/>
        </authorList>
    </citation>
    <scope>NUCLEOTIDE SEQUENCE</scope>
</reference>
<accession>A0A7R9GIL5</accession>
<dbReference type="Proteomes" id="UP000678499">
    <property type="component" value="Unassembled WGS sequence"/>
</dbReference>
<evidence type="ECO:0000256" key="1">
    <source>
        <dbReference type="SAM" id="Coils"/>
    </source>
</evidence>
<dbReference type="EMBL" id="OA885180">
    <property type="protein sequence ID" value="CAD7281752.1"/>
    <property type="molecule type" value="Genomic_DNA"/>
</dbReference>